<dbReference type="RefSeq" id="WP_306675701.1">
    <property type="nucleotide sequence ID" value="NZ_CP110509.1"/>
</dbReference>
<dbReference type="EMBL" id="CP110509">
    <property type="protein sequence ID" value="WMB27558.1"/>
    <property type="molecule type" value="Genomic_DNA"/>
</dbReference>
<dbReference type="Proteomes" id="UP001238096">
    <property type="component" value="Chromosome"/>
</dbReference>
<gene>
    <name evidence="1" type="ORF">N1496_04945</name>
</gene>
<evidence type="ECO:0000313" key="1">
    <source>
        <dbReference type="EMBL" id="WMB27558.1"/>
    </source>
</evidence>
<reference evidence="2" key="1">
    <citation type="submission" date="2022-10" db="EMBL/GenBank/DDBJ databases">
        <title>Streptococcus didelphis as causative of fatal infections in opossums (Didelphis albiventris).</title>
        <authorList>
            <person name="Breyer G.M."/>
            <person name="Da Silva M.E.R.J."/>
            <person name="Siqueira F.M."/>
        </authorList>
    </citation>
    <scope>NUCLEOTIDE SEQUENCE [LARGE SCALE GENOMIC DNA]</scope>
    <source>
        <strain evidence="2">LBVP101/21</strain>
    </source>
</reference>
<name>A0ABY9LF09_9STRE</name>
<organism evidence="1 2">
    <name type="scientific">Streptococcus didelphis</name>
    <dbReference type="NCBI Taxonomy" id="102886"/>
    <lineage>
        <taxon>Bacteria</taxon>
        <taxon>Bacillati</taxon>
        <taxon>Bacillota</taxon>
        <taxon>Bacilli</taxon>
        <taxon>Lactobacillales</taxon>
        <taxon>Streptococcaceae</taxon>
        <taxon>Streptococcus</taxon>
    </lineage>
</organism>
<accession>A0ABY9LF09</accession>
<evidence type="ECO:0000313" key="2">
    <source>
        <dbReference type="Proteomes" id="UP001238096"/>
    </source>
</evidence>
<keyword evidence="2" id="KW-1185">Reference proteome</keyword>
<sequence length="53" mass="6331">MNEIGKSASNSFTKELALFFFAYRAFSQQEGFLADKYEIRRVHRRIIFLLDVR</sequence>
<protein>
    <submittedName>
        <fullName evidence="1">Uncharacterized protein</fullName>
    </submittedName>
</protein>
<proteinExistence type="predicted"/>